<reference evidence="1" key="1">
    <citation type="submission" date="2019-08" db="EMBL/GenBank/DDBJ databases">
        <title>Genomic characterization of a novel candidate phylum (ARYD3) from a high temperature, high salinity tertiary oil reservoir in north central Oklahoma, USA.</title>
        <authorList>
            <person name="Youssef N.H."/>
            <person name="Yadav A."/>
            <person name="Elshahed M.S."/>
        </authorList>
    </citation>
    <scope>NUCLEOTIDE SEQUENCE [LARGE SCALE GENOMIC DNA]</scope>
    <source>
        <strain evidence="1">ARYD3</strain>
    </source>
</reference>
<organism evidence="1 2">
    <name type="scientific">Candidatus Mcinerneyibacterium aminivorans</name>
    <dbReference type="NCBI Taxonomy" id="2703815"/>
    <lineage>
        <taxon>Bacteria</taxon>
        <taxon>Candidatus Macinerneyibacteriota</taxon>
        <taxon>Candidatus Mcinerneyibacteria</taxon>
        <taxon>Candidatus Mcinerneyibacteriales</taxon>
        <taxon>Candidatus Mcinerneyibacteriaceae</taxon>
        <taxon>Candidatus Mcinerneyibacterium</taxon>
    </lineage>
</organism>
<name>A0A5D0ML22_9BACT</name>
<comment type="caution">
    <text evidence="1">The sequence shown here is derived from an EMBL/GenBank/DDBJ whole genome shotgun (WGS) entry which is preliminary data.</text>
</comment>
<proteinExistence type="predicted"/>
<accession>A0A5D0ML22</accession>
<dbReference type="Proteomes" id="UP000324143">
    <property type="component" value="Unassembled WGS sequence"/>
</dbReference>
<evidence type="ECO:0000313" key="2">
    <source>
        <dbReference type="Proteomes" id="UP000324143"/>
    </source>
</evidence>
<sequence>MIYYREFLKKLAERLKKKVININFKNLKKDLDYKTYDIEKYFEKNDERSKYIITKIFENRNNRKIFFILNDNEEVEIFIKTIKKVEIPDDSLINIDFSTYYEGVVHSELKIFHKKTLIDVRKYSFVFNDFMEDNDLIYLINMIEKSKIIFNYYLIEDNEINIYRRFSSLLTENEINNLKSGISNCIENGFKDIRNSDLIYSKDLEFKQFKNNFFFYKYEEQNDLIDIELIKSKVPDKIDLIIASVVDEENNNYIATNININNYLNMEQDYEFKSRLINHFFNIDYATVNNSLYPVYNDVKTNVDLKFSAYQNYNYDVLYYRDRAQKNNILIDNNYYDYLILKKAFLYESYDKKKLFYAINLLDFLYIDEFESIMEFIINQNLRKYHSKYIAKKISSDLNSRYEKLLNNIDDSDEKINYNLKNISRYVYFYNRMSKMVFLIDRYSIEEIENFEEMIINSLIEFNKDFLKILISFDTEKIKEIFKIINKENLKYYRNRLREKEGYSEEKLELKMMDLKQAFMDMLSVVEEDEVAEIFEEKIKDIYF</sequence>
<protein>
    <submittedName>
        <fullName evidence="1">Uncharacterized protein</fullName>
    </submittedName>
</protein>
<gene>
    <name evidence="1" type="ORF">FXF47_05290</name>
</gene>
<dbReference type="EMBL" id="VSIX01000045">
    <property type="protein sequence ID" value="TYB31249.1"/>
    <property type="molecule type" value="Genomic_DNA"/>
</dbReference>
<keyword evidence="2" id="KW-1185">Reference proteome</keyword>
<evidence type="ECO:0000313" key="1">
    <source>
        <dbReference type="EMBL" id="TYB31249.1"/>
    </source>
</evidence>
<dbReference type="AlphaFoldDB" id="A0A5D0ML22"/>